<dbReference type="AlphaFoldDB" id="A0A165VU10"/>
<gene>
    <name evidence="1" type="ORF">NEOLEDRAFT_1127084</name>
</gene>
<name>A0A165VU10_9AGAM</name>
<accession>A0A165VU10</accession>
<dbReference type="EMBL" id="KV425552">
    <property type="protein sequence ID" value="KZT30185.1"/>
    <property type="molecule type" value="Genomic_DNA"/>
</dbReference>
<protein>
    <submittedName>
        <fullName evidence="1">Uncharacterized protein</fullName>
    </submittedName>
</protein>
<proteinExistence type="predicted"/>
<dbReference type="Proteomes" id="UP000076761">
    <property type="component" value="Unassembled WGS sequence"/>
</dbReference>
<keyword evidence="2" id="KW-1185">Reference proteome</keyword>
<evidence type="ECO:0000313" key="2">
    <source>
        <dbReference type="Proteomes" id="UP000076761"/>
    </source>
</evidence>
<evidence type="ECO:0000313" key="1">
    <source>
        <dbReference type="EMBL" id="KZT30185.1"/>
    </source>
</evidence>
<dbReference type="InParanoid" id="A0A165VU10"/>
<organism evidence="1 2">
    <name type="scientific">Neolentinus lepideus HHB14362 ss-1</name>
    <dbReference type="NCBI Taxonomy" id="1314782"/>
    <lineage>
        <taxon>Eukaryota</taxon>
        <taxon>Fungi</taxon>
        <taxon>Dikarya</taxon>
        <taxon>Basidiomycota</taxon>
        <taxon>Agaricomycotina</taxon>
        <taxon>Agaricomycetes</taxon>
        <taxon>Gloeophyllales</taxon>
        <taxon>Gloeophyllaceae</taxon>
        <taxon>Neolentinus</taxon>
    </lineage>
</organism>
<sequence length="106" mass="12141">MHSRLRRAWRALGNSAVTRQSIPHIFGTAVQEQHTKTLEEMLGEAVRAHQIGMLWDVYVHRSYCRAFGAAFTVSVLPNPVRPVRRSVNTSSSRTTLAFRCTMYMFM</sequence>
<reference evidence="1 2" key="1">
    <citation type="journal article" date="2016" name="Mol. Biol. Evol.">
        <title>Comparative Genomics of Early-Diverging Mushroom-Forming Fungi Provides Insights into the Origins of Lignocellulose Decay Capabilities.</title>
        <authorList>
            <person name="Nagy L.G."/>
            <person name="Riley R."/>
            <person name="Tritt A."/>
            <person name="Adam C."/>
            <person name="Daum C."/>
            <person name="Floudas D."/>
            <person name="Sun H."/>
            <person name="Yadav J.S."/>
            <person name="Pangilinan J."/>
            <person name="Larsson K.H."/>
            <person name="Matsuura K."/>
            <person name="Barry K."/>
            <person name="Labutti K."/>
            <person name="Kuo R."/>
            <person name="Ohm R.A."/>
            <person name="Bhattacharya S.S."/>
            <person name="Shirouzu T."/>
            <person name="Yoshinaga Y."/>
            <person name="Martin F.M."/>
            <person name="Grigoriev I.V."/>
            <person name="Hibbett D.S."/>
        </authorList>
    </citation>
    <scope>NUCLEOTIDE SEQUENCE [LARGE SCALE GENOMIC DNA]</scope>
    <source>
        <strain evidence="1 2">HHB14362 ss-1</strain>
    </source>
</reference>